<dbReference type="AlphaFoldDB" id="A0A3S0HWX0"/>
<dbReference type="PANTHER" id="PTHR43760:SF1">
    <property type="entry name" value="ENDORIBONUCLEASE L-PSP_CHORISMATE MUTASE-LIKE DOMAIN-CONTAINING PROTEIN"/>
    <property type="match status" value="1"/>
</dbReference>
<dbReference type="PANTHER" id="PTHR43760">
    <property type="entry name" value="ENDORIBONUCLEASE-RELATED"/>
    <property type="match status" value="1"/>
</dbReference>
<dbReference type="OrthoDB" id="9806350at2"/>
<dbReference type="EMBL" id="RXMA01000011">
    <property type="protein sequence ID" value="RTR19436.1"/>
    <property type="molecule type" value="Genomic_DNA"/>
</dbReference>
<organism evidence="2 3">
    <name type="scientific">Azospirillum griseum</name>
    <dbReference type="NCBI Taxonomy" id="2496639"/>
    <lineage>
        <taxon>Bacteria</taxon>
        <taxon>Pseudomonadati</taxon>
        <taxon>Pseudomonadota</taxon>
        <taxon>Alphaproteobacteria</taxon>
        <taxon>Rhodospirillales</taxon>
        <taxon>Azospirillaceae</taxon>
        <taxon>Azospirillum</taxon>
    </lineage>
</organism>
<dbReference type="CDD" id="cd02199">
    <property type="entry name" value="YjgF_YER057c_UK114_like_1"/>
    <property type="match status" value="1"/>
</dbReference>
<name>A0A3S0HWX0_9PROT</name>
<dbReference type="Pfam" id="PF14588">
    <property type="entry name" value="YjgF_endoribonc"/>
    <property type="match status" value="1"/>
</dbReference>
<dbReference type="InterPro" id="IPR035959">
    <property type="entry name" value="RutC-like_sf"/>
</dbReference>
<sequence length="155" mass="16257">MTSRIDARLAELNIELPQAAAPVAAYVGYTRSGNTLYISGQITIWNGERKFVGKVGVDYTLEQGKEAARLCALNILAQAKAALGGDLDRVTRVLKLGGFVNAGPDFHDHPLVINGASELMQDVFGDAGKHARAAVGVSSLPGNVAVEVDAVLEVA</sequence>
<gene>
    <name evidence="2" type="ORF">EJ903_13120</name>
</gene>
<feature type="domain" description="Endoribonuclease L-PSP/chorismate mutase-like" evidence="1">
    <location>
        <begin position="7"/>
        <end position="143"/>
    </location>
</feature>
<comment type="caution">
    <text evidence="2">The sequence shown here is derived from an EMBL/GenBank/DDBJ whole genome shotgun (WGS) entry which is preliminary data.</text>
</comment>
<protein>
    <submittedName>
        <fullName evidence="2">RidA family protein</fullName>
    </submittedName>
</protein>
<evidence type="ECO:0000259" key="1">
    <source>
        <dbReference type="Pfam" id="PF14588"/>
    </source>
</evidence>
<dbReference type="InterPro" id="IPR013813">
    <property type="entry name" value="Endoribo_LPSP/chorism_mut-like"/>
</dbReference>
<evidence type="ECO:0000313" key="2">
    <source>
        <dbReference type="EMBL" id="RTR19436.1"/>
    </source>
</evidence>
<dbReference type="Gene3D" id="3.30.1330.40">
    <property type="entry name" value="RutC-like"/>
    <property type="match status" value="1"/>
</dbReference>
<reference evidence="2 3" key="1">
    <citation type="submission" date="2018-12" db="EMBL/GenBank/DDBJ databases">
        <authorList>
            <person name="Yang Y."/>
        </authorList>
    </citation>
    <scope>NUCLEOTIDE SEQUENCE [LARGE SCALE GENOMIC DNA]</scope>
    <source>
        <strain evidence="2 3">L-25-5w-1</strain>
    </source>
</reference>
<dbReference type="RefSeq" id="WP_126615941.1">
    <property type="nucleotide sequence ID" value="NZ_JBHUCY010000049.1"/>
</dbReference>
<keyword evidence="3" id="KW-1185">Reference proteome</keyword>
<accession>A0A3S0HWX0</accession>
<proteinExistence type="predicted"/>
<dbReference type="SUPFAM" id="SSF55298">
    <property type="entry name" value="YjgF-like"/>
    <property type="match status" value="1"/>
</dbReference>
<evidence type="ECO:0000313" key="3">
    <source>
        <dbReference type="Proteomes" id="UP000277007"/>
    </source>
</evidence>
<dbReference type="Proteomes" id="UP000277007">
    <property type="component" value="Unassembled WGS sequence"/>
</dbReference>